<dbReference type="SUPFAM" id="SSF56784">
    <property type="entry name" value="HAD-like"/>
    <property type="match status" value="1"/>
</dbReference>
<dbReference type="GO" id="GO:0005829">
    <property type="term" value="C:cytosol"/>
    <property type="evidence" value="ECO:0007669"/>
    <property type="project" value="TreeGrafter"/>
</dbReference>
<dbReference type="PRINTS" id="PR00413">
    <property type="entry name" value="HADHALOGNASE"/>
</dbReference>
<dbReference type="SFLD" id="SFLDS00003">
    <property type="entry name" value="Haloacid_Dehalogenase"/>
    <property type="match status" value="1"/>
</dbReference>
<evidence type="ECO:0000256" key="2">
    <source>
        <dbReference type="ARBA" id="ARBA00004818"/>
    </source>
</evidence>
<evidence type="ECO:0000256" key="4">
    <source>
        <dbReference type="ARBA" id="ARBA00013078"/>
    </source>
</evidence>
<keyword evidence="5" id="KW-0378">Hydrolase</keyword>
<dbReference type="InterPro" id="IPR036412">
    <property type="entry name" value="HAD-like_sf"/>
</dbReference>
<organism evidence="5 6">
    <name type="scientific">Flexistipes sinusarabici</name>
    <dbReference type="NCBI Taxonomy" id="2352"/>
    <lineage>
        <taxon>Bacteria</taxon>
        <taxon>Pseudomonadati</taxon>
        <taxon>Deferribacterota</taxon>
        <taxon>Deferribacteres</taxon>
        <taxon>Deferribacterales</taxon>
        <taxon>Flexistipitaceae</taxon>
        <taxon>Flexistipes</taxon>
    </lineage>
</organism>
<sequence>MTKLVIYDCDGVLFDSREAVLAYYDFISEKFDLPKINKNDVDQVNKAMMKTNVEIINMLTEDKNKIKEILDFANNMSFKNFLGLMKPEKNLKETLQILHEKGLKMAVFTNRGHSLHYLLEHYEIDSFFGCKITSFDVENSKPHPEGIYKILDFFNIEEKDTIYIGDSSTDYLAARESGVPFLAFNNNLYEATVISDHKDLIQYIK</sequence>
<dbReference type="Pfam" id="PF13419">
    <property type="entry name" value="HAD_2"/>
    <property type="match status" value="1"/>
</dbReference>
<dbReference type="RefSeq" id="WP_303700041.1">
    <property type="nucleotide sequence ID" value="NZ_VSIV01000028.1"/>
</dbReference>
<reference evidence="5 6" key="1">
    <citation type="submission" date="2019-08" db="EMBL/GenBank/DDBJ databases">
        <title>Genomic characterization of a novel candidate phylum (ARYD3) from a high temperature, high salinity tertiary oil reservoir in north central Oklahoma, USA.</title>
        <authorList>
            <person name="Youssef N.H."/>
            <person name="Yadav A."/>
            <person name="Elshahed M.S."/>
        </authorList>
    </citation>
    <scope>NUCLEOTIDE SEQUENCE [LARGE SCALE GENOMIC DNA]</scope>
    <source>
        <strain evidence="5">ARYD1</strain>
    </source>
</reference>
<dbReference type="SFLD" id="SFLDG01129">
    <property type="entry name" value="C1.5:_HAD__Beta-PGM__Phosphata"/>
    <property type="match status" value="1"/>
</dbReference>
<dbReference type="InterPro" id="IPR041492">
    <property type="entry name" value="HAD_2"/>
</dbReference>
<comment type="caution">
    <text evidence="5">The sequence shown here is derived from an EMBL/GenBank/DDBJ whole genome shotgun (WGS) entry which is preliminary data.</text>
</comment>
<dbReference type="PANTHER" id="PTHR43434">
    <property type="entry name" value="PHOSPHOGLYCOLATE PHOSPHATASE"/>
    <property type="match status" value="1"/>
</dbReference>
<comment type="similarity">
    <text evidence="3">Belongs to the HAD-like hydrolase superfamily. CbbY/CbbZ/Gph/YieH family.</text>
</comment>
<dbReference type="EC" id="3.1.3.18" evidence="4"/>
<dbReference type="InterPro" id="IPR023198">
    <property type="entry name" value="PGP-like_dom2"/>
</dbReference>
<comment type="catalytic activity">
    <reaction evidence="1">
        <text>2-phosphoglycolate + H2O = glycolate + phosphate</text>
        <dbReference type="Rhea" id="RHEA:14369"/>
        <dbReference type="ChEBI" id="CHEBI:15377"/>
        <dbReference type="ChEBI" id="CHEBI:29805"/>
        <dbReference type="ChEBI" id="CHEBI:43474"/>
        <dbReference type="ChEBI" id="CHEBI:58033"/>
        <dbReference type="EC" id="3.1.3.18"/>
    </reaction>
</comment>
<dbReference type="InterPro" id="IPR023214">
    <property type="entry name" value="HAD_sf"/>
</dbReference>
<dbReference type="EMBL" id="VSIV01000028">
    <property type="protein sequence ID" value="TYB36013.1"/>
    <property type="molecule type" value="Genomic_DNA"/>
</dbReference>
<proteinExistence type="inferred from homology"/>
<dbReference type="PANTHER" id="PTHR43434:SF1">
    <property type="entry name" value="PHOSPHOGLYCOLATE PHOSPHATASE"/>
    <property type="match status" value="1"/>
</dbReference>
<evidence type="ECO:0000256" key="3">
    <source>
        <dbReference type="ARBA" id="ARBA00006171"/>
    </source>
</evidence>
<evidence type="ECO:0000313" key="5">
    <source>
        <dbReference type="EMBL" id="TYB36013.1"/>
    </source>
</evidence>
<gene>
    <name evidence="5" type="ORF">FXF49_00935</name>
</gene>
<dbReference type="NCBIfam" id="TIGR01549">
    <property type="entry name" value="HAD-SF-IA-v1"/>
    <property type="match status" value="1"/>
</dbReference>
<dbReference type="Gene3D" id="3.40.50.1000">
    <property type="entry name" value="HAD superfamily/HAD-like"/>
    <property type="match status" value="1"/>
</dbReference>
<dbReference type="InterPro" id="IPR050155">
    <property type="entry name" value="HAD-like_hydrolase_sf"/>
</dbReference>
<evidence type="ECO:0000313" key="6">
    <source>
        <dbReference type="Proteomes" id="UP000323337"/>
    </source>
</evidence>
<dbReference type="GO" id="GO:0006281">
    <property type="term" value="P:DNA repair"/>
    <property type="evidence" value="ECO:0007669"/>
    <property type="project" value="TreeGrafter"/>
</dbReference>
<protein>
    <recommendedName>
        <fullName evidence="4">phosphoglycolate phosphatase</fullName>
        <ecNumber evidence="4">3.1.3.18</ecNumber>
    </recommendedName>
</protein>
<comment type="pathway">
    <text evidence="2">Organic acid metabolism; glycolate biosynthesis; glycolate from 2-phosphoglycolate: step 1/1.</text>
</comment>
<dbReference type="Gene3D" id="1.10.150.240">
    <property type="entry name" value="Putative phosphatase, domain 2"/>
    <property type="match status" value="1"/>
</dbReference>
<name>A0A5D0MV89_FLESI</name>
<evidence type="ECO:0000256" key="1">
    <source>
        <dbReference type="ARBA" id="ARBA00000830"/>
    </source>
</evidence>
<dbReference type="GO" id="GO:0008967">
    <property type="term" value="F:phosphoglycolate phosphatase activity"/>
    <property type="evidence" value="ECO:0007669"/>
    <property type="project" value="UniProtKB-EC"/>
</dbReference>
<dbReference type="Proteomes" id="UP000323337">
    <property type="component" value="Unassembled WGS sequence"/>
</dbReference>
<dbReference type="AlphaFoldDB" id="A0A5D0MV89"/>
<accession>A0A5D0MV89</accession>
<dbReference type="InterPro" id="IPR006439">
    <property type="entry name" value="HAD-SF_hydro_IA"/>
</dbReference>